<keyword evidence="3" id="KW-1185">Reference proteome</keyword>
<proteinExistence type="predicted"/>
<dbReference type="EMBL" id="UZAH01027353">
    <property type="protein sequence ID" value="VDO90891.1"/>
    <property type="molecule type" value="Genomic_DNA"/>
</dbReference>
<dbReference type="WBParaSite" id="HPBE_0001209401-mRNA-1">
    <property type="protein sequence ID" value="HPBE_0001209401-mRNA-1"/>
    <property type="gene ID" value="HPBE_0001209401"/>
</dbReference>
<dbReference type="SUPFAM" id="SSF48726">
    <property type="entry name" value="Immunoglobulin"/>
    <property type="match status" value="1"/>
</dbReference>
<evidence type="ECO:0000259" key="1">
    <source>
        <dbReference type="PROSITE" id="PS50835"/>
    </source>
</evidence>
<dbReference type="InterPro" id="IPR036179">
    <property type="entry name" value="Ig-like_dom_sf"/>
</dbReference>
<dbReference type="OrthoDB" id="428111at2759"/>
<sequence>APRLVSSAPPEVFFHSRDDADYVVLPCSAEGNPTPEITWFRNNIDVVTPSGSSVPYLLSGGSLLVPADPSLAYSSFHCTAKNHFGEVRGPSTILKPAFLESFRTHRGSVVPLYNGGAKLECEAPNHQPSEILHILAFLPIERH</sequence>
<reference evidence="4" key="2">
    <citation type="submission" date="2019-09" db="UniProtKB">
        <authorList>
            <consortium name="WormBaseParasite"/>
        </authorList>
    </citation>
    <scope>IDENTIFICATION</scope>
</reference>
<name>A0A183FV12_HELPZ</name>
<evidence type="ECO:0000313" key="2">
    <source>
        <dbReference type="EMBL" id="VDO90891.1"/>
    </source>
</evidence>
<evidence type="ECO:0000313" key="4">
    <source>
        <dbReference type="WBParaSite" id="HPBE_0001209401-mRNA-1"/>
    </source>
</evidence>
<dbReference type="InterPro" id="IPR007110">
    <property type="entry name" value="Ig-like_dom"/>
</dbReference>
<dbReference type="CDD" id="cd00096">
    <property type="entry name" value="Ig"/>
    <property type="match status" value="1"/>
</dbReference>
<dbReference type="PROSITE" id="PS50835">
    <property type="entry name" value="IG_LIKE"/>
    <property type="match status" value="1"/>
</dbReference>
<dbReference type="Proteomes" id="UP000050761">
    <property type="component" value="Unassembled WGS sequence"/>
</dbReference>
<dbReference type="InterPro" id="IPR013783">
    <property type="entry name" value="Ig-like_fold"/>
</dbReference>
<dbReference type="Gene3D" id="2.60.40.10">
    <property type="entry name" value="Immunoglobulins"/>
    <property type="match status" value="1"/>
</dbReference>
<evidence type="ECO:0000313" key="3">
    <source>
        <dbReference type="Proteomes" id="UP000050761"/>
    </source>
</evidence>
<reference evidence="2 3" key="1">
    <citation type="submission" date="2018-11" db="EMBL/GenBank/DDBJ databases">
        <authorList>
            <consortium name="Pathogen Informatics"/>
        </authorList>
    </citation>
    <scope>NUCLEOTIDE SEQUENCE [LARGE SCALE GENOMIC DNA]</scope>
</reference>
<gene>
    <name evidence="2" type="ORF">HPBE_LOCUS12095</name>
</gene>
<protein>
    <submittedName>
        <fullName evidence="4">Ig-like domain-containing protein</fullName>
    </submittedName>
</protein>
<dbReference type="Pfam" id="PF13927">
    <property type="entry name" value="Ig_3"/>
    <property type="match status" value="1"/>
</dbReference>
<feature type="domain" description="Ig-like" evidence="1">
    <location>
        <begin position="2"/>
        <end position="94"/>
    </location>
</feature>
<dbReference type="AlphaFoldDB" id="A0A183FV12"/>
<accession>A0A3P7YTK4</accession>
<organism evidence="3 4">
    <name type="scientific">Heligmosomoides polygyrus</name>
    <name type="common">Parasitic roundworm</name>
    <dbReference type="NCBI Taxonomy" id="6339"/>
    <lineage>
        <taxon>Eukaryota</taxon>
        <taxon>Metazoa</taxon>
        <taxon>Ecdysozoa</taxon>
        <taxon>Nematoda</taxon>
        <taxon>Chromadorea</taxon>
        <taxon>Rhabditida</taxon>
        <taxon>Rhabditina</taxon>
        <taxon>Rhabditomorpha</taxon>
        <taxon>Strongyloidea</taxon>
        <taxon>Heligmosomidae</taxon>
        <taxon>Heligmosomoides</taxon>
    </lineage>
</organism>
<accession>A0A183FV12</accession>